<gene>
    <name evidence="2" type="ORF">ACFPYJ_19055</name>
</gene>
<evidence type="ECO:0000256" key="1">
    <source>
        <dbReference type="SAM" id="Phobius"/>
    </source>
</evidence>
<proteinExistence type="predicted"/>
<evidence type="ECO:0000313" key="3">
    <source>
        <dbReference type="Proteomes" id="UP001596047"/>
    </source>
</evidence>
<accession>A0ABW0W1Q7</accession>
<keyword evidence="1" id="KW-0472">Membrane</keyword>
<protein>
    <submittedName>
        <fullName evidence="2">Uncharacterized protein</fullName>
    </submittedName>
</protein>
<dbReference type="Proteomes" id="UP001596047">
    <property type="component" value="Unassembled WGS sequence"/>
</dbReference>
<sequence length="157" mass="17980">MVIVIFLLFAWFCIHVLISLPCKLPFVTNVLLIMTIEIVLINKLTIIGFNLRLFEINMRVPQFLSLILHNDFTVTFILLTFANVFLTTSKASVRLGITAYTFFLQQVTGLALRWNGVLTDNGWNIVMESVMIVLVMAYTLLMGALFKRMSSKEGWIR</sequence>
<name>A0ABW0W1Q7_9BACL</name>
<keyword evidence="3" id="KW-1185">Reference proteome</keyword>
<dbReference type="RefSeq" id="WP_379189764.1">
    <property type="nucleotide sequence ID" value="NZ_JBHSOW010000068.1"/>
</dbReference>
<feature type="transmembrane region" description="Helical" evidence="1">
    <location>
        <begin position="29"/>
        <end position="51"/>
    </location>
</feature>
<evidence type="ECO:0000313" key="2">
    <source>
        <dbReference type="EMBL" id="MFC5651167.1"/>
    </source>
</evidence>
<feature type="transmembrane region" description="Helical" evidence="1">
    <location>
        <begin position="63"/>
        <end position="86"/>
    </location>
</feature>
<comment type="caution">
    <text evidence="2">The sequence shown here is derived from an EMBL/GenBank/DDBJ whole genome shotgun (WGS) entry which is preliminary data.</text>
</comment>
<keyword evidence="1" id="KW-0812">Transmembrane</keyword>
<organism evidence="2 3">
    <name type="scientific">Paenibacillus solisilvae</name>
    <dbReference type="NCBI Taxonomy" id="2486751"/>
    <lineage>
        <taxon>Bacteria</taxon>
        <taxon>Bacillati</taxon>
        <taxon>Bacillota</taxon>
        <taxon>Bacilli</taxon>
        <taxon>Bacillales</taxon>
        <taxon>Paenibacillaceae</taxon>
        <taxon>Paenibacillus</taxon>
    </lineage>
</organism>
<keyword evidence="1" id="KW-1133">Transmembrane helix</keyword>
<reference evidence="3" key="1">
    <citation type="journal article" date="2019" name="Int. J. Syst. Evol. Microbiol.">
        <title>The Global Catalogue of Microorganisms (GCM) 10K type strain sequencing project: providing services to taxonomists for standard genome sequencing and annotation.</title>
        <authorList>
            <consortium name="The Broad Institute Genomics Platform"/>
            <consortium name="The Broad Institute Genome Sequencing Center for Infectious Disease"/>
            <person name="Wu L."/>
            <person name="Ma J."/>
        </authorList>
    </citation>
    <scope>NUCLEOTIDE SEQUENCE [LARGE SCALE GENOMIC DNA]</scope>
    <source>
        <strain evidence="3">CGMCC 1.3240</strain>
    </source>
</reference>
<dbReference type="EMBL" id="JBHSOW010000068">
    <property type="protein sequence ID" value="MFC5651167.1"/>
    <property type="molecule type" value="Genomic_DNA"/>
</dbReference>
<feature type="transmembrane region" description="Helical" evidence="1">
    <location>
        <begin position="125"/>
        <end position="146"/>
    </location>
</feature>